<dbReference type="PROSITE" id="PS51892">
    <property type="entry name" value="SUBTILASE"/>
    <property type="match status" value="1"/>
</dbReference>
<dbReference type="InterPro" id="IPR023828">
    <property type="entry name" value="Peptidase_S8_Ser-AS"/>
</dbReference>
<dbReference type="InterPro" id="IPR011049">
    <property type="entry name" value="Serralysin-like_metalloprot_C"/>
</dbReference>
<dbReference type="InterPro" id="IPR001343">
    <property type="entry name" value="Hemolysn_Ca-bd"/>
</dbReference>
<evidence type="ECO:0000256" key="7">
    <source>
        <dbReference type="PIRSR" id="PIRSR615500-1"/>
    </source>
</evidence>
<accession>A0A7X6K0E7</accession>
<evidence type="ECO:0000256" key="2">
    <source>
        <dbReference type="ARBA" id="ARBA00022670"/>
    </source>
</evidence>
<dbReference type="InterPro" id="IPR008979">
    <property type="entry name" value="Galactose-bd-like_sf"/>
</dbReference>
<keyword evidence="4 8" id="KW-0378">Hydrolase</keyword>
<dbReference type="SUPFAM" id="SSF52743">
    <property type="entry name" value="Subtilisin-like"/>
    <property type="match status" value="1"/>
</dbReference>
<feature type="active site" description="Charge relay system" evidence="7 8">
    <location>
        <position position="39"/>
    </location>
</feature>
<evidence type="ECO:0000256" key="1">
    <source>
        <dbReference type="ARBA" id="ARBA00005325"/>
    </source>
</evidence>
<gene>
    <name evidence="10" type="ORF">HCU73_14370</name>
</gene>
<keyword evidence="6" id="KW-0106">Calcium</keyword>
<comment type="similarity">
    <text evidence="1">Belongs to the peptidase S8 family. Furin subfamily.</text>
</comment>
<dbReference type="InterPro" id="IPR000209">
    <property type="entry name" value="Peptidase_S8/S53_dom"/>
</dbReference>
<dbReference type="PROSITE" id="PS00137">
    <property type="entry name" value="SUBTILASE_HIS"/>
    <property type="match status" value="1"/>
</dbReference>
<dbReference type="RefSeq" id="WP_168624159.1">
    <property type="nucleotide sequence ID" value="NZ_JAAZQQ010000005.1"/>
</dbReference>
<dbReference type="SUPFAM" id="SSF51120">
    <property type="entry name" value="beta-Roll"/>
    <property type="match status" value="3"/>
</dbReference>
<dbReference type="Gene3D" id="3.40.50.200">
    <property type="entry name" value="Peptidase S8/S53 domain"/>
    <property type="match status" value="1"/>
</dbReference>
<dbReference type="Proteomes" id="UP000526408">
    <property type="component" value="Unassembled WGS sequence"/>
</dbReference>
<evidence type="ECO:0000256" key="3">
    <source>
        <dbReference type="ARBA" id="ARBA00022729"/>
    </source>
</evidence>
<dbReference type="GO" id="GO:0012505">
    <property type="term" value="C:endomembrane system"/>
    <property type="evidence" value="ECO:0007669"/>
    <property type="project" value="UniProtKB-ARBA"/>
</dbReference>
<dbReference type="Pfam" id="PF00353">
    <property type="entry name" value="HemolysinCabind"/>
    <property type="match status" value="5"/>
</dbReference>
<dbReference type="SUPFAM" id="SSF49785">
    <property type="entry name" value="Galactose-binding domain-like"/>
    <property type="match status" value="1"/>
</dbReference>
<dbReference type="InterPro" id="IPR036852">
    <property type="entry name" value="Peptidase_S8/S53_dom_sf"/>
</dbReference>
<dbReference type="Gene3D" id="2.150.10.10">
    <property type="entry name" value="Serralysin-like metalloprotease, C-terminal"/>
    <property type="match status" value="4"/>
</dbReference>
<dbReference type="GO" id="GO:0004252">
    <property type="term" value="F:serine-type endopeptidase activity"/>
    <property type="evidence" value="ECO:0007669"/>
    <property type="project" value="UniProtKB-UniRule"/>
</dbReference>
<dbReference type="CDD" id="cd04059">
    <property type="entry name" value="Peptidases_S8_Protein_convertases_Kexins_Furin-like"/>
    <property type="match status" value="1"/>
</dbReference>
<dbReference type="AlphaFoldDB" id="A0A7X6K0E7"/>
<dbReference type="GO" id="GO:0016020">
    <property type="term" value="C:membrane"/>
    <property type="evidence" value="ECO:0007669"/>
    <property type="project" value="TreeGrafter"/>
</dbReference>
<keyword evidence="5 8" id="KW-0720">Serine protease</keyword>
<dbReference type="InterPro" id="IPR002884">
    <property type="entry name" value="P_dom"/>
</dbReference>
<dbReference type="Pfam" id="PF01483">
    <property type="entry name" value="P_proprotein"/>
    <property type="match status" value="1"/>
</dbReference>
<keyword evidence="3" id="KW-0732">Signal</keyword>
<evidence type="ECO:0000256" key="8">
    <source>
        <dbReference type="PROSITE-ProRule" id="PRU01240"/>
    </source>
</evidence>
<dbReference type="GO" id="GO:0005737">
    <property type="term" value="C:cytoplasm"/>
    <property type="evidence" value="ECO:0007669"/>
    <property type="project" value="UniProtKB-ARBA"/>
</dbReference>
<comment type="caution">
    <text evidence="10">The sequence shown here is derived from an EMBL/GenBank/DDBJ whole genome shotgun (WGS) entry which is preliminary data.</text>
</comment>
<feature type="domain" description="P/Homo B" evidence="9">
    <location>
        <begin position="343"/>
        <end position="474"/>
    </location>
</feature>
<dbReference type="PANTHER" id="PTHR42884:SF14">
    <property type="entry name" value="NEUROENDOCRINE CONVERTASE 1"/>
    <property type="match status" value="1"/>
</dbReference>
<evidence type="ECO:0000313" key="10">
    <source>
        <dbReference type="EMBL" id="NKX45778.1"/>
    </source>
</evidence>
<dbReference type="PRINTS" id="PR00723">
    <property type="entry name" value="SUBTILISIN"/>
</dbReference>
<evidence type="ECO:0000256" key="4">
    <source>
        <dbReference type="ARBA" id="ARBA00022801"/>
    </source>
</evidence>
<dbReference type="PROSITE" id="PS00138">
    <property type="entry name" value="SUBTILASE_SER"/>
    <property type="match status" value="1"/>
</dbReference>
<organism evidence="10 11">
    <name type="scientific">Roseicyclus persicicus</name>
    <dbReference type="NCBI Taxonomy" id="2650661"/>
    <lineage>
        <taxon>Bacteria</taxon>
        <taxon>Pseudomonadati</taxon>
        <taxon>Pseudomonadota</taxon>
        <taxon>Alphaproteobacteria</taxon>
        <taxon>Rhodobacterales</taxon>
        <taxon>Roseobacteraceae</taxon>
        <taxon>Roseicyclus</taxon>
    </lineage>
</organism>
<dbReference type="InterPro" id="IPR022398">
    <property type="entry name" value="Peptidase_S8_His-AS"/>
</dbReference>
<dbReference type="PROSITE" id="PS00330">
    <property type="entry name" value="HEMOLYSIN_CALCIUM"/>
    <property type="match status" value="2"/>
</dbReference>
<dbReference type="PROSITE" id="PS51829">
    <property type="entry name" value="P_HOMO_B"/>
    <property type="match status" value="1"/>
</dbReference>
<evidence type="ECO:0000256" key="5">
    <source>
        <dbReference type="ARBA" id="ARBA00022825"/>
    </source>
</evidence>
<dbReference type="Pfam" id="PF00082">
    <property type="entry name" value="Peptidase_S8"/>
    <property type="match status" value="1"/>
</dbReference>
<feature type="active site" description="Charge relay system" evidence="7 8">
    <location>
        <position position="250"/>
    </location>
</feature>
<dbReference type="GO" id="GO:0005509">
    <property type="term" value="F:calcium ion binding"/>
    <property type="evidence" value="ECO:0007669"/>
    <property type="project" value="InterPro"/>
</dbReference>
<evidence type="ECO:0000313" key="11">
    <source>
        <dbReference type="Proteomes" id="UP000526408"/>
    </source>
</evidence>
<dbReference type="InterPro" id="IPR015500">
    <property type="entry name" value="Peptidase_S8_subtilisin-rel"/>
</dbReference>
<feature type="active site" description="Charge relay system" evidence="7 8">
    <location>
        <position position="73"/>
    </location>
</feature>
<dbReference type="PANTHER" id="PTHR42884">
    <property type="entry name" value="PROPROTEIN CONVERTASE SUBTILISIN/KEXIN-RELATED"/>
    <property type="match status" value="1"/>
</dbReference>
<dbReference type="InterPro" id="IPR034182">
    <property type="entry name" value="Kexin/furin"/>
</dbReference>
<evidence type="ECO:0000259" key="9">
    <source>
        <dbReference type="PROSITE" id="PS51829"/>
    </source>
</evidence>
<reference evidence="10 11" key="1">
    <citation type="submission" date="2020-04" db="EMBL/GenBank/DDBJ databases">
        <authorList>
            <person name="Yoon J."/>
        </authorList>
    </citation>
    <scope>NUCLEOTIDE SEQUENCE [LARGE SCALE GENOMIC DNA]</scope>
    <source>
        <strain evidence="10 11">KMU-115</strain>
    </source>
</reference>
<keyword evidence="2 8" id="KW-0645">Protease</keyword>
<keyword evidence="11" id="KW-1185">Reference proteome</keyword>
<dbReference type="Gene3D" id="2.60.120.260">
    <property type="entry name" value="Galactose-binding domain-like"/>
    <property type="match status" value="1"/>
</dbReference>
<sequence length="920" mass="95278">MSFASNPLYSLQWHFNLIGDIEAVWADYSGYGVVVAVYDDGVEQTHADLDGNYDESLELPYDDGDPNSQFDGHGTACAGIIAAENNGEGGIGVAWGATITSVDFLEDVQVGPYLLQSFYDMANYDIVSNSWGTYGFSSSVDISNPGWAQDEAIAVGIAVATGRGGLGTIIVKAAGNDALTDNPSAQNDHLNVPHEVISVAATDINGDTMNYSNWGVNLLIAAPAASVTTDLTGSAGYDPGDYTDSFGGTSAATPVVSGVIALMLEANPDLGWRDVQQILAMSASHTGSAFGSGAAGFEDGAWFSNGAGTWNGGGLTYHINYGYGMIDALAAVRLAEVWSIIHGPAQTTANMDFYLEEFASSTVSLALNDFSTITHTLNVTTDIDIEYLYVQVDLTHNYSGALTIVLVAPDGTEFELMDGNGAGATFNGYTFGVAAALGMSSLGQWTLSITDTDGFGDFGTLTGFTLAFNGETPDNNDVYTFTDDYVTYAAFEAARGSIADLNGGVDWLNFAAVTTGVFVDLVDSFAFGGSGPVAIAGVFENVATGDGNDTIHGNSLGNMILLGRGDDYVEGLEGNDTIDGGAGNDTLIDGTGDDSVYGGAGDDVLYNTSGSDTYDGGDGFDTMFVDVSSVAAGTYILEVNFVTGYIGRLGNPILSDTIVNIEALDFIGSVNVVMTGDANDNWVRTGSGHDSIRSGAGDDTVHGGAGSDTIWGEAGNDLLEGGDGNDVLHGQRGEDHLIGGSGRDWLFGYAEDDRLEGGDDGDRLYGMPGHDWLDGGDGRDWLFGNGGRDTIHGGGDNDQVYGLAGHDVLFGDAGNDRVFGGGGNDTLDGGAGNDTLTGDIGADVFVFGEGLDVITDFKNDVDEIHLDDAMWGGGLTVAQVISAFGSVVGGNTVLDFGGGNTLTINGLTNTSLLLDDIVIV</sequence>
<proteinExistence type="inferred from homology"/>
<protein>
    <submittedName>
        <fullName evidence="10">S8 family serine peptidase</fullName>
    </submittedName>
</protein>
<dbReference type="GO" id="GO:0016485">
    <property type="term" value="P:protein processing"/>
    <property type="evidence" value="ECO:0007669"/>
    <property type="project" value="TreeGrafter"/>
</dbReference>
<dbReference type="InterPro" id="IPR018511">
    <property type="entry name" value="Hemolysin-typ_Ca-bd_CS"/>
</dbReference>
<dbReference type="EMBL" id="JAAZQQ010000005">
    <property type="protein sequence ID" value="NKX45778.1"/>
    <property type="molecule type" value="Genomic_DNA"/>
</dbReference>
<dbReference type="PRINTS" id="PR00313">
    <property type="entry name" value="CABNDNGRPT"/>
</dbReference>
<name>A0A7X6K0E7_9RHOB</name>
<evidence type="ECO:0000256" key="6">
    <source>
        <dbReference type="ARBA" id="ARBA00022837"/>
    </source>
</evidence>